<dbReference type="EMBL" id="ML210241">
    <property type="protein sequence ID" value="TFK22438.1"/>
    <property type="molecule type" value="Genomic_DNA"/>
</dbReference>
<dbReference type="InterPro" id="IPR011990">
    <property type="entry name" value="TPR-like_helical_dom_sf"/>
</dbReference>
<proteinExistence type="predicted"/>
<evidence type="ECO:0000313" key="3">
    <source>
        <dbReference type="Proteomes" id="UP000307440"/>
    </source>
</evidence>
<evidence type="ECO:0000313" key="1">
    <source>
        <dbReference type="EMBL" id="TFK17441.1"/>
    </source>
</evidence>
<dbReference type="Gene3D" id="1.25.40.10">
    <property type="entry name" value="Tetratricopeptide repeat domain"/>
    <property type="match status" value="1"/>
</dbReference>
<keyword evidence="3" id="KW-1185">Reference proteome</keyword>
<evidence type="ECO:0000313" key="2">
    <source>
        <dbReference type="EMBL" id="TFK22438.1"/>
    </source>
</evidence>
<reference evidence="2 3" key="1">
    <citation type="journal article" date="2019" name="Nat. Ecol. Evol.">
        <title>Megaphylogeny resolves global patterns of mushroom evolution.</title>
        <authorList>
            <person name="Varga T."/>
            <person name="Krizsan K."/>
            <person name="Foldi C."/>
            <person name="Dima B."/>
            <person name="Sanchez-Garcia M."/>
            <person name="Sanchez-Ramirez S."/>
            <person name="Szollosi G.J."/>
            <person name="Szarkandi J.G."/>
            <person name="Papp V."/>
            <person name="Albert L."/>
            <person name="Andreopoulos W."/>
            <person name="Angelini C."/>
            <person name="Antonin V."/>
            <person name="Barry K.W."/>
            <person name="Bougher N.L."/>
            <person name="Buchanan P."/>
            <person name="Buyck B."/>
            <person name="Bense V."/>
            <person name="Catcheside P."/>
            <person name="Chovatia M."/>
            <person name="Cooper J."/>
            <person name="Damon W."/>
            <person name="Desjardin D."/>
            <person name="Finy P."/>
            <person name="Geml J."/>
            <person name="Haridas S."/>
            <person name="Hughes K."/>
            <person name="Justo A."/>
            <person name="Karasinski D."/>
            <person name="Kautmanova I."/>
            <person name="Kiss B."/>
            <person name="Kocsube S."/>
            <person name="Kotiranta H."/>
            <person name="LaButti K.M."/>
            <person name="Lechner B.E."/>
            <person name="Liimatainen K."/>
            <person name="Lipzen A."/>
            <person name="Lukacs Z."/>
            <person name="Mihaltcheva S."/>
            <person name="Morgado L.N."/>
            <person name="Niskanen T."/>
            <person name="Noordeloos M.E."/>
            <person name="Ohm R.A."/>
            <person name="Ortiz-Santana B."/>
            <person name="Ovrebo C."/>
            <person name="Racz N."/>
            <person name="Riley R."/>
            <person name="Savchenko A."/>
            <person name="Shiryaev A."/>
            <person name="Soop K."/>
            <person name="Spirin V."/>
            <person name="Szebenyi C."/>
            <person name="Tomsovsky M."/>
            <person name="Tulloss R.E."/>
            <person name="Uehling J."/>
            <person name="Grigoriev I.V."/>
            <person name="Vagvolgyi C."/>
            <person name="Papp T."/>
            <person name="Martin F.M."/>
            <person name="Miettinen O."/>
            <person name="Hibbett D.S."/>
            <person name="Nagy L.G."/>
        </authorList>
    </citation>
    <scope>NUCLEOTIDE SEQUENCE [LARGE SCALE GENOMIC DNA]</scope>
    <source>
        <strain evidence="2 3">CBS 121175</strain>
    </source>
</reference>
<sequence>MLLSELHYTRYQHTRNAVDFDAAIQIWEGVVLLDRGEYKEGHVASLVNLATVIGKGVRSSGAPTEVDGLDSKLQRAIECSKEAIRRISASNLATEQPEFKLRAHRILADALLFRNSKTGPFNPREIDQCIDSLLEIKAHDPDAFEKDPEALSNLADAIRLRLRCENDLPPREGVTFEDAVGLYKQALAVYEASKADPTIIAGIYGDLASMRISV</sequence>
<evidence type="ECO:0008006" key="4">
    <source>
        <dbReference type="Google" id="ProtNLM"/>
    </source>
</evidence>
<protein>
    <recommendedName>
        <fullName evidence="4">TPR-like protein</fullName>
    </recommendedName>
</protein>
<organism evidence="2 3">
    <name type="scientific">Coprinopsis marcescibilis</name>
    <name type="common">Agaric fungus</name>
    <name type="synonym">Psathyrella marcescibilis</name>
    <dbReference type="NCBI Taxonomy" id="230819"/>
    <lineage>
        <taxon>Eukaryota</taxon>
        <taxon>Fungi</taxon>
        <taxon>Dikarya</taxon>
        <taxon>Basidiomycota</taxon>
        <taxon>Agaricomycotina</taxon>
        <taxon>Agaricomycetes</taxon>
        <taxon>Agaricomycetidae</taxon>
        <taxon>Agaricales</taxon>
        <taxon>Agaricineae</taxon>
        <taxon>Psathyrellaceae</taxon>
        <taxon>Coprinopsis</taxon>
    </lineage>
</organism>
<name>A0A5C3L2P8_COPMA</name>
<dbReference type="Proteomes" id="UP000307440">
    <property type="component" value="Unassembled WGS sequence"/>
</dbReference>
<dbReference type="EMBL" id="ML210511">
    <property type="protein sequence ID" value="TFK17441.1"/>
    <property type="molecule type" value="Genomic_DNA"/>
</dbReference>
<accession>A0A5C3L2P8</accession>
<dbReference type="AlphaFoldDB" id="A0A5C3L2P8"/>
<gene>
    <name evidence="2" type="ORF">FA15DRAFT_758027</name>
    <name evidence="1" type="ORF">FA15DRAFT_761072</name>
</gene>